<dbReference type="GeneID" id="83620498"/>
<gene>
    <name evidence="2" type="ORF">OCS65_08735</name>
    <name evidence="1" type="ORF">RAJCM14343_5533</name>
</gene>
<dbReference type="EMBL" id="CP106982">
    <property type="protein sequence ID" value="UYF95825.1"/>
    <property type="molecule type" value="Genomic_DNA"/>
</dbReference>
<name>A0A059MM14_9NOCA</name>
<reference evidence="2" key="3">
    <citation type="submission" date="2022-09" db="EMBL/GenBank/DDBJ databases">
        <title>The genome sequence of Rhodococcus aetherivorans N1.</title>
        <authorList>
            <person name="Jiang W."/>
        </authorList>
    </citation>
    <scope>NUCLEOTIDE SEQUENCE</scope>
    <source>
        <strain evidence="2">N1</strain>
    </source>
</reference>
<accession>N1LYM2</accession>
<keyword evidence="3" id="KW-1185">Reference proteome</keyword>
<dbReference type="Pfam" id="PF10604">
    <property type="entry name" value="Polyketide_cyc2"/>
    <property type="match status" value="1"/>
</dbReference>
<dbReference type="Proteomes" id="UP000325466">
    <property type="component" value="Unassembled WGS sequence"/>
</dbReference>
<evidence type="ECO:0000313" key="2">
    <source>
        <dbReference type="EMBL" id="UYF95825.1"/>
    </source>
</evidence>
<dbReference type="Proteomes" id="UP001163947">
    <property type="component" value="Chromosome"/>
</dbReference>
<protein>
    <submittedName>
        <fullName evidence="2">SRPBCC family protein</fullName>
    </submittedName>
</protein>
<organism evidence="2 4">
    <name type="scientific">Rhodococcus aetherivorans</name>
    <dbReference type="NCBI Taxonomy" id="191292"/>
    <lineage>
        <taxon>Bacteria</taxon>
        <taxon>Bacillati</taxon>
        <taxon>Actinomycetota</taxon>
        <taxon>Actinomycetes</taxon>
        <taxon>Mycobacteriales</taxon>
        <taxon>Nocardiaceae</taxon>
        <taxon>Rhodococcus</taxon>
    </lineage>
</organism>
<dbReference type="InterPro" id="IPR023393">
    <property type="entry name" value="START-like_dom_sf"/>
</dbReference>
<dbReference type="RefSeq" id="WP_006932414.1">
    <property type="nucleotide sequence ID" value="NZ_BAAAYP010000009.1"/>
</dbReference>
<proteinExistence type="predicted"/>
<evidence type="ECO:0000313" key="3">
    <source>
        <dbReference type="Proteomes" id="UP000325466"/>
    </source>
</evidence>
<evidence type="ECO:0000313" key="1">
    <source>
        <dbReference type="EMBL" id="GES40250.1"/>
    </source>
</evidence>
<sequence>MSKTLEATVEIAASPQQVWHVISDLKRMGEWSPQCRKMAVLGGPVGVGTKTINVNRKGLLVWPTTAKVLAFEPGRLLRFRVNENRTVWSFTLEPTDTGTRVIQRREAPTGTSKVSQFLIDKVLGGATAFDDDMVVGMNATLARIRNEAEGAALAR</sequence>
<dbReference type="Gene3D" id="3.30.530.20">
    <property type="match status" value="1"/>
</dbReference>
<accession>A0A0F6VLJ3</accession>
<dbReference type="KEGG" id="rav:AAT18_19980"/>
<dbReference type="SUPFAM" id="SSF55961">
    <property type="entry name" value="Bet v1-like"/>
    <property type="match status" value="1"/>
</dbReference>
<dbReference type="AlphaFoldDB" id="A0A059MM14"/>
<dbReference type="EMBL" id="BLAH01000197">
    <property type="protein sequence ID" value="GES40250.1"/>
    <property type="molecule type" value="Genomic_DNA"/>
</dbReference>
<reference evidence="1 3" key="1">
    <citation type="journal article" date="2018" name="Biodegradation">
        <title>1,4-Dioxane degradation characteristics of Rhodococcus aetherivorans JCM 14343.</title>
        <authorList>
            <person name="Inoue D."/>
            <person name="Tsunoda T."/>
            <person name="Yamamoto N."/>
            <person name="Ike M."/>
            <person name="Sei K."/>
        </authorList>
    </citation>
    <scope>NUCLEOTIDE SEQUENCE [LARGE SCALE GENOMIC DNA]</scope>
    <source>
        <strain evidence="1 3">JCM 14343</strain>
    </source>
</reference>
<accession>A0A059MM14</accession>
<dbReference type="InterPro" id="IPR019587">
    <property type="entry name" value="Polyketide_cyclase/dehydratase"/>
</dbReference>
<evidence type="ECO:0000313" key="4">
    <source>
        <dbReference type="Proteomes" id="UP001163947"/>
    </source>
</evidence>
<dbReference type="CDD" id="cd07812">
    <property type="entry name" value="SRPBCC"/>
    <property type="match status" value="1"/>
</dbReference>
<reference evidence="1" key="2">
    <citation type="submission" date="2019-10" db="EMBL/GenBank/DDBJ databases">
        <title>Draft genome sequence of Rhodococcus aetherivorans JCM 14343.</title>
        <authorList>
            <person name="Inoue D."/>
            <person name="Nakazawa M."/>
            <person name="Yamamoto N."/>
            <person name="Sei K."/>
            <person name="Ike M."/>
        </authorList>
    </citation>
    <scope>NUCLEOTIDE SEQUENCE</scope>
    <source>
        <strain evidence="1">JCM 14343</strain>
    </source>
</reference>